<evidence type="ECO:0000313" key="2">
    <source>
        <dbReference type="EMBL" id="KAL3757506.1"/>
    </source>
</evidence>
<organism evidence="3 4">
    <name type="scientific">Discostella pseudostelligera</name>
    <dbReference type="NCBI Taxonomy" id="259834"/>
    <lineage>
        <taxon>Eukaryota</taxon>
        <taxon>Sar</taxon>
        <taxon>Stramenopiles</taxon>
        <taxon>Ochrophyta</taxon>
        <taxon>Bacillariophyta</taxon>
        <taxon>Coscinodiscophyceae</taxon>
        <taxon>Thalassiosirophycidae</taxon>
        <taxon>Stephanodiscales</taxon>
        <taxon>Stephanodiscaceae</taxon>
        <taxon>Discostella</taxon>
    </lineage>
</organism>
<dbReference type="AlphaFoldDB" id="A0ABD3MDE9"/>
<reference evidence="3 4" key="1">
    <citation type="submission" date="2024-10" db="EMBL/GenBank/DDBJ databases">
        <title>Updated reference genomes for cyclostephanoid diatoms.</title>
        <authorList>
            <person name="Roberts W.R."/>
            <person name="Alverson A.J."/>
        </authorList>
    </citation>
    <scope>NUCLEOTIDE SEQUENCE [LARGE SCALE GENOMIC DNA]</scope>
    <source>
        <strain evidence="3 4">AJA232-27</strain>
    </source>
</reference>
<dbReference type="InterPro" id="IPR021325">
    <property type="entry name" value="CCB2/CCB4"/>
</dbReference>
<dbReference type="Proteomes" id="UP001530293">
    <property type="component" value="Unassembled WGS sequence"/>
</dbReference>
<protein>
    <submittedName>
        <fullName evidence="3">Uncharacterized protein</fullName>
    </submittedName>
</protein>
<dbReference type="PANTHER" id="PTHR34943:SF2">
    <property type="entry name" value="PROTEIN COFACTOR ASSEMBLY OF COMPLEX C SUBUNIT B CCB4, CHLOROPLASTIC"/>
    <property type="match status" value="1"/>
</dbReference>
<proteinExistence type="predicted"/>
<accession>A0ABD3MDE9</accession>
<dbReference type="Pfam" id="PF11152">
    <property type="entry name" value="CCB2_CCB4"/>
    <property type="match status" value="1"/>
</dbReference>
<keyword evidence="1" id="KW-0732">Signal</keyword>
<dbReference type="InterPro" id="IPR044705">
    <property type="entry name" value="CCB4"/>
</dbReference>
<dbReference type="EMBL" id="JALLBG020000141">
    <property type="protein sequence ID" value="KAL3762091.1"/>
    <property type="molecule type" value="Genomic_DNA"/>
</dbReference>
<sequence length="449" mass="48839">MTTCRSIAIRSAIISLLAVSVDGASPPPPPQQQLFFRREAVSSSSCLGEFTSTTASRYQRRYDSVIAFQQCHYFHGSMFASTSPLSTSSRAKQRSDNIITNTICHKNRNNSIRNRHEHSHKNGMILLNNIKNDNSDEGASSYSSASFLSTDKAKVTFQNRNTMTSNTNNDSRLLSNTLSPIDQFLLTLTSDRTSLLLGSIGILLLLLNRLLTFPDDNVLYEASRSRMDLLGVFASGSVLLNGITKLDVESVRAEKVVLEGKNVGKVIWDTNTILLEDTLRSIVEWALLSYLKCTPAKTAILLAKRVSPQQEGSSGAQWMTLARVGVLPFDSQIPNKSPILDRIFSGDSSIKGGTVGGADVVGTAVRNRKGGPKESYLPTLQALPGKVEFTYLPSNAQEALILSVPSSLTASTVGGWHYAVVLGGDVAKSFAPRDIAWCKEIASWMGELV</sequence>
<evidence type="ECO:0000313" key="4">
    <source>
        <dbReference type="Proteomes" id="UP001530293"/>
    </source>
</evidence>
<dbReference type="EMBL" id="JALLBG020000264">
    <property type="protein sequence ID" value="KAL3757506.1"/>
    <property type="molecule type" value="Genomic_DNA"/>
</dbReference>
<comment type="caution">
    <text evidence="3">The sequence shown here is derived from an EMBL/GenBank/DDBJ whole genome shotgun (WGS) entry which is preliminary data.</text>
</comment>
<feature type="signal peptide" evidence="1">
    <location>
        <begin position="1"/>
        <end position="23"/>
    </location>
</feature>
<evidence type="ECO:0000256" key="1">
    <source>
        <dbReference type="SAM" id="SignalP"/>
    </source>
</evidence>
<feature type="chain" id="PRO_5044724921" evidence="1">
    <location>
        <begin position="24"/>
        <end position="449"/>
    </location>
</feature>
<name>A0ABD3MDE9_9STRA</name>
<gene>
    <name evidence="2" type="ORF">ACHAWU_000903</name>
    <name evidence="3" type="ORF">ACHAWU_003830</name>
</gene>
<evidence type="ECO:0000313" key="3">
    <source>
        <dbReference type="EMBL" id="KAL3762091.1"/>
    </source>
</evidence>
<dbReference type="PANTHER" id="PTHR34943">
    <property type="match status" value="1"/>
</dbReference>
<keyword evidence="4" id="KW-1185">Reference proteome</keyword>